<organism evidence="7 8">
    <name type="scientific">Plantactinospora soyae</name>
    <dbReference type="NCBI Taxonomy" id="1544732"/>
    <lineage>
        <taxon>Bacteria</taxon>
        <taxon>Bacillati</taxon>
        <taxon>Actinomycetota</taxon>
        <taxon>Actinomycetes</taxon>
        <taxon>Micromonosporales</taxon>
        <taxon>Micromonosporaceae</taxon>
        <taxon>Plantactinospora</taxon>
    </lineage>
</organism>
<evidence type="ECO:0000313" key="7">
    <source>
        <dbReference type="EMBL" id="MBE1489028.1"/>
    </source>
</evidence>
<dbReference type="SMART" id="SM00564">
    <property type="entry name" value="PQQ"/>
    <property type="match status" value="7"/>
</dbReference>
<gene>
    <name evidence="7" type="ORF">H4W31_004666</name>
</gene>
<feature type="signal peptide" evidence="5">
    <location>
        <begin position="1"/>
        <end position="32"/>
    </location>
</feature>
<name>A0A927R0U8_9ACTN</name>
<dbReference type="InterPro" id="IPR008965">
    <property type="entry name" value="CBM2/CBM3_carb-bd_dom_sf"/>
</dbReference>
<dbReference type="InterPro" id="IPR011047">
    <property type="entry name" value="Quinoprotein_ADH-like_sf"/>
</dbReference>
<dbReference type="PROSITE" id="PS51257">
    <property type="entry name" value="PROKAR_LIPOPROTEIN"/>
    <property type="match status" value="1"/>
</dbReference>
<dbReference type="AlphaFoldDB" id="A0A927R0U8"/>
<dbReference type="SUPFAM" id="SSF49384">
    <property type="entry name" value="Carbohydrate-binding domain"/>
    <property type="match status" value="1"/>
</dbReference>
<dbReference type="GO" id="GO:0004553">
    <property type="term" value="F:hydrolase activity, hydrolyzing O-glycosyl compounds"/>
    <property type="evidence" value="ECO:0007669"/>
    <property type="project" value="InterPro"/>
</dbReference>
<dbReference type="SUPFAM" id="SSF50998">
    <property type="entry name" value="Quinoprotein alcohol dehydrogenase-like"/>
    <property type="match status" value="1"/>
</dbReference>
<comment type="similarity">
    <text evidence="2">Belongs to the bacterial PQQ dehydrogenase family.</text>
</comment>
<evidence type="ECO:0000256" key="2">
    <source>
        <dbReference type="ARBA" id="ARBA00008156"/>
    </source>
</evidence>
<comment type="caution">
    <text evidence="7">The sequence shown here is derived from an EMBL/GenBank/DDBJ whole genome shotgun (WGS) entry which is preliminary data.</text>
</comment>
<dbReference type="Pfam" id="PF00553">
    <property type="entry name" value="CBM_2"/>
    <property type="match status" value="1"/>
</dbReference>
<evidence type="ECO:0000259" key="6">
    <source>
        <dbReference type="PROSITE" id="PS51173"/>
    </source>
</evidence>
<dbReference type="PROSITE" id="PS51173">
    <property type="entry name" value="CBM2"/>
    <property type="match status" value="1"/>
</dbReference>
<proteinExistence type="inferred from homology"/>
<evidence type="ECO:0000256" key="4">
    <source>
        <dbReference type="SAM" id="MobiDB-lite"/>
    </source>
</evidence>
<dbReference type="EC" id="1.1.2.6" evidence="7"/>
<keyword evidence="3 7" id="KW-0560">Oxidoreductase</keyword>
<dbReference type="PANTHER" id="PTHR32303">
    <property type="entry name" value="QUINOPROTEIN ALCOHOL DEHYDROGENASE (CYTOCHROME C)"/>
    <property type="match status" value="1"/>
</dbReference>
<dbReference type="GO" id="GO:0047059">
    <property type="term" value="F:polyvinyl alcohol dehydrogenase (cytochrome) activity"/>
    <property type="evidence" value="ECO:0007669"/>
    <property type="project" value="UniProtKB-EC"/>
</dbReference>
<dbReference type="EMBL" id="JADBEB010000001">
    <property type="protein sequence ID" value="MBE1489028.1"/>
    <property type="molecule type" value="Genomic_DNA"/>
</dbReference>
<dbReference type="Pfam" id="PF13360">
    <property type="entry name" value="PQQ_2"/>
    <property type="match status" value="2"/>
</dbReference>
<feature type="domain" description="CBM2" evidence="6">
    <location>
        <begin position="547"/>
        <end position="651"/>
    </location>
</feature>
<dbReference type="PANTHER" id="PTHR32303:SF10">
    <property type="entry name" value="OUTER MEMBRANE PROTEIN ASSEMBLY FACTOR BAMB"/>
    <property type="match status" value="1"/>
</dbReference>
<dbReference type="Proteomes" id="UP000649753">
    <property type="component" value="Unassembled WGS sequence"/>
</dbReference>
<dbReference type="GO" id="GO:0005975">
    <property type="term" value="P:carbohydrate metabolic process"/>
    <property type="evidence" value="ECO:0007669"/>
    <property type="project" value="InterPro"/>
</dbReference>
<keyword evidence="8" id="KW-1185">Reference proteome</keyword>
<evidence type="ECO:0000256" key="5">
    <source>
        <dbReference type="SAM" id="SignalP"/>
    </source>
</evidence>
<reference evidence="7" key="1">
    <citation type="submission" date="2020-10" db="EMBL/GenBank/DDBJ databases">
        <title>Sequencing the genomes of 1000 actinobacteria strains.</title>
        <authorList>
            <person name="Klenk H.-P."/>
        </authorList>
    </citation>
    <scope>NUCLEOTIDE SEQUENCE</scope>
    <source>
        <strain evidence="7">DSM 46832</strain>
    </source>
</reference>
<dbReference type="InterPro" id="IPR018391">
    <property type="entry name" value="PQQ_b-propeller_rpt"/>
</dbReference>
<feature type="region of interest" description="Disordered" evidence="4">
    <location>
        <begin position="519"/>
        <end position="550"/>
    </location>
</feature>
<evidence type="ECO:0000313" key="8">
    <source>
        <dbReference type="Proteomes" id="UP000649753"/>
    </source>
</evidence>
<dbReference type="GO" id="GO:0030247">
    <property type="term" value="F:polysaccharide binding"/>
    <property type="evidence" value="ECO:0007669"/>
    <property type="project" value="UniProtKB-UniRule"/>
</dbReference>
<dbReference type="InterPro" id="IPR001919">
    <property type="entry name" value="CBD2"/>
</dbReference>
<dbReference type="InterPro" id="IPR002372">
    <property type="entry name" value="PQQ_rpt_dom"/>
</dbReference>
<protein>
    <submittedName>
        <fullName evidence="7">Polyvinyl alcohol dehydrogenase (Cytochrome)</fullName>
        <ecNumber evidence="7">1.1.2.6</ecNumber>
    </submittedName>
</protein>
<dbReference type="Gene3D" id="2.140.10.10">
    <property type="entry name" value="Quinoprotein alcohol dehydrogenase-like superfamily"/>
    <property type="match status" value="1"/>
</dbReference>
<dbReference type="InterPro" id="IPR012291">
    <property type="entry name" value="CBM2_carb-bd_dom_sf"/>
</dbReference>
<dbReference type="SMART" id="SM00637">
    <property type="entry name" value="CBD_II"/>
    <property type="match status" value="1"/>
</dbReference>
<comment type="cofactor">
    <cofactor evidence="1">
        <name>pyrroloquinoline quinone</name>
        <dbReference type="ChEBI" id="CHEBI:58442"/>
    </cofactor>
</comment>
<keyword evidence="5" id="KW-0732">Signal</keyword>
<dbReference type="RefSeq" id="WP_192768575.1">
    <property type="nucleotide sequence ID" value="NZ_JADBEB010000001.1"/>
</dbReference>
<accession>A0A927R0U8</accession>
<evidence type="ECO:0000256" key="1">
    <source>
        <dbReference type="ARBA" id="ARBA00001931"/>
    </source>
</evidence>
<evidence type="ECO:0000256" key="3">
    <source>
        <dbReference type="ARBA" id="ARBA00023002"/>
    </source>
</evidence>
<dbReference type="Gene3D" id="2.60.40.290">
    <property type="match status" value="1"/>
</dbReference>
<sequence>MSTIRRAVGASALTMACVVALVPVVHAPPASAQDGAQWAMGGHDISNTRSNPAEQLLDPSSVGDLEVDWTATTSGDVSATPAVVDGAVYFPDWGGTFWKVDAESGEVIWSRSVPEYAGIPDTFARTSPLVAGDTAYIGTQAGGRLLAIDTETGDLRWNTAMDPHPDAILTSSPAIYAGVIYQGVSSLEFLQAGDPAYDCCTFRGSLVAIDAASGEVLWKSHTLPEQEGPGGDIFSGASVWGSTPTIDPGSNTVFVGTGQNYSIPQSAQECQTNGGTPQECLPPWNAKDSILAMDLTTGEIKWSTGPSRFDAWNLACIPGFPPNNCPNPGPDHDTSDGTHLFTIPGPDGQPRRAVGAGQKSGEFWMLDAVTGEIIWSASVGPGSVLGGIEWGTANDGERIFFAETDYDREPYELPNGETIDYSSFGALDVATGEILWQVPEPHGGLAVGPATTANGVVYYGSLNGYMYALDAATGEVLWEYQGAGASNAGPAIVDGTLYWGNGYQRLGATSTTFYAFSLPAGPTTPPSTPPTTPPTAAPTTPPTTPPTTAPASACTVAYRIVSQWPGGFQGEVAVRAGAAAVDGWTVRWTFPGGQRISQLWNGSVAGNGDDVTVRNAAYNGRLSANGSTTFGFLANWNGSNTPPASPTCTSP</sequence>
<feature type="chain" id="PRO_5037760097" evidence="5">
    <location>
        <begin position="33"/>
        <end position="651"/>
    </location>
</feature>
<feature type="compositionally biased region" description="Pro residues" evidence="4">
    <location>
        <begin position="522"/>
        <end position="548"/>
    </location>
</feature>